<organism evidence="1 2">
    <name type="scientific">Orgyia pseudotsugata multicapsid polyhedrosis virus</name>
    <name type="common">OpMNPV</name>
    <dbReference type="NCBI Taxonomy" id="262177"/>
    <lineage>
        <taxon>Viruses</taxon>
        <taxon>Viruses incertae sedis</taxon>
        <taxon>Naldaviricetes</taxon>
        <taxon>Lefavirales</taxon>
        <taxon>Baculoviridae</taxon>
        <taxon>Alphabaculovirus</taxon>
        <taxon>Alphabaculovirus orpseudotsugatae</taxon>
    </lineage>
</organism>
<name>O10292_NPVOP</name>
<accession>O10292</accession>
<dbReference type="GeneID" id="911988"/>
<dbReference type="EMBL" id="U75930">
    <property type="protein sequence ID" value="AAC59036.1"/>
    <property type="molecule type" value="Genomic_DNA"/>
</dbReference>
<dbReference type="Proteomes" id="UP000009248">
    <property type="component" value="Segment"/>
</dbReference>
<protein>
    <submittedName>
        <fullName evidence="1">Uncharacterized protein</fullName>
    </submittedName>
</protein>
<dbReference type="PIR" id="T10306">
    <property type="entry name" value="T10306"/>
</dbReference>
<sequence length="141" mass="15703">MARPVRPNDLYCKTRKTGPFMPLKQAPALQAAAFAAVLRNNLFAAAQTCFEPQVFKKLCLAWAELYSDSVHVPIPVTLTLLENDFDHVAVRVALVNYVPAPNLPFVDGFGCAQFKGGGVKFVGMLRMEHKNRRDETILQKN</sequence>
<dbReference type="KEGG" id="vg:911988"/>
<keyword evidence="2" id="KW-1185">Reference proteome</keyword>
<proteinExistence type="predicted"/>
<dbReference type="RefSeq" id="NP_046193.1">
    <property type="nucleotide sequence ID" value="NC_001875.2"/>
</dbReference>
<evidence type="ECO:0000313" key="2">
    <source>
        <dbReference type="Proteomes" id="UP000009248"/>
    </source>
</evidence>
<reference evidence="1 2" key="1">
    <citation type="journal article" date="1997" name="Virology">
        <title>The sequence of the Orgyia pseudotsugata multinucleocapsid nuclear polyhedrosis virus genome.</title>
        <authorList>
            <person name="Ahrens C.H."/>
            <person name="Russell R.L."/>
            <person name="Funk C.J."/>
            <person name="Evans J.T."/>
            <person name="Harwood S.H."/>
            <person name="Rohrmann G.F."/>
        </authorList>
    </citation>
    <scope>NUCLEOTIDE SEQUENCE [LARGE SCALE GENOMIC DNA]</scope>
</reference>
<dbReference type="OrthoDB" id="17728at10239"/>
<evidence type="ECO:0000313" key="1">
    <source>
        <dbReference type="EMBL" id="AAC59036.1"/>
    </source>
</evidence>
<organismHost>
    <name type="scientific">Orgyia pseudotsugata</name>
    <name type="common">Douglas-fir tussock moth</name>
    <dbReference type="NCBI Taxonomy" id="33414"/>
</organismHost>